<evidence type="ECO:0000313" key="4">
    <source>
        <dbReference type="Proteomes" id="UP000199675"/>
    </source>
</evidence>
<protein>
    <submittedName>
        <fullName evidence="3">Two-component system, unclassified family, response regulator</fullName>
    </submittedName>
</protein>
<dbReference type="AlphaFoldDB" id="A0A1H2Y151"/>
<dbReference type="RefSeq" id="WP_091813040.1">
    <property type="nucleotide sequence ID" value="NZ_FNNE01000005.1"/>
</dbReference>
<keyword evidence="1" id="KW-0597">Phosphoprotein</keyword>
<reference evidence="3 4" key="1">
    <citation type="submission" date="2016-10" db="EMBL/GenBank/DDBJ databases">
        <authorList>
            <person name="de Groot N.N."/>
        </authorList>
    </citation>
    <scope>NUCLEOTIDE SEQUENCE [LARGE SCALE GENOMIC DNA]</scope>
    <source>
        <strain evidence="3 4">CGMCC 1.7059</strain>
    </source>
</reference>
<evidence type="ECO:0000256" key="1">
    <source>
        <dbReference type="PROSITE-ProRule" id="PRU00169"/>
    </source>
</evidence>
<dbReference type="PANTHER" id="PTHR44520">
    <property type="entry name" value="RESPONSE REGULATOR RCP1-RELATED"/>
    <property type="match status" value="1"/>
</dbReference>
<dbReference type="Proteomes" id="UP000199675">
    <property type="component" value="Unassembled WGS sequence"/>
</dbReference>
<dbReference type="Gene3D" id="3.40.50.2300">
    <property type="match status" value="1"/>
</dbReference>
<dbReference type="EMBL" id="FNNE01000005">
    <property type="protein sequence ID" value="SDW98877.1"/>
    <property type="molecule type" value="Genomic_DNA"/>
</dbReference>
<dbReference type="Pfam" id="PF00072">
    <property type="entry name" value="Response_reg"/>
    <property type="match status" value="1"/>
</dbReference>
<gene>
    <name evidence="3" type="ORF">SAMN04487960_105228</name>
</gene>
<dbReference type="InterPro" id="IPR001789">
    <property type="entry name" value="Sig_transdc_resp-reg_receiver"/>
</dbReference>
<dbReference type="SUPFAM" id="SSF52172">
    <property type="entry name" value="CheY-like"/>
    <property type="match status" value="1"/>
</dbReference>
<feature type="modified residue" description="4-aspartylphosphate" evidence="1">
    <location>
        <position position="66"/>
    </location>
</feature>
<evidence type="ECO:0000313" key="3">
    <source>
        <dbReference type="EMBL" id="SDW98877.1"/>
    </source>
</evidence>
<dbReference type="PROSITE" id="PS50110">
    <property type="entry name" value="RESPONSE_REGULATORY"/>
    <property type="match status" value="1"/>
</dbReference>
<keyword evidence="4" id="KW-1185">Reference proteome</keyword>
<dbReference type="InterPro" id="IPR052893">
    <property type="entry name" value="TCS_response_regulator"/>
</dbReference>
<name>A0A1H2Y151_9GAMM</name>
<dbReference type="CDD" id="cd17557">
    <property type="entry name" value="REC_Rcp-like"/>
    <property type="match status" value="1"/>
</dbReference>
<accession>A0A1H2Y151</accession>
<dbReference type="InterPro" id="IPR011006">
    <property type="entry name" value="CheY-like_superfamily"/>
</dbReference>
<feature type="domain" description="Response regulatory" evidence="2">
    <location>
        <begin position="5"/>
        <end position="133"/>
    </location>
</feature>
<organism evidence="3 4">
    <name type="scientific">Marinobacter mobilis</name>
    <dbReference type="NCBI Taxonomy" id="488533"/>
    <lineage>
        <taxon>Bacteria</taxon>
        <taxon>Pseudomonadati</taxon>
        <taxon>Pseudomonadota</taxon>
        <taxon>Gammaproteobacteria</taxon>
        <taxon>Pseudomonadales</taxon>
        <taxon>Marinobacteraceae</taxon>
        <taxon>Marinobacter</taxon>
    </lineage>
</organism>
<dbReference type="SMART" id="SM00448">
    <property type="entry name" value="REC"/>
    <property type="match status" value="1"/>
</dbReference>
<dbReference type="OrthoDB" id="9793549at2"/>
<dbReference type="GO" id="GO:0000160">
    <property type="term" value="P:phosphorelay signal transduction system"/>
    <property type="evidence" value="ECO:0007669"/>
    <property type="project" value="InterPro"/>
</dbReference>
<proteinExistence type="predicted"/>
<evidence type="ECO:0000259" key="2">
    <source>
        <dbReference type="PROSITE" id="PS50110"/>
    </source>
</evidence>
<dbReference type="STRING" id="488533.SAMN04487960_105228"/>
<dbReference type="PANTHER" id="PTHR44520:SF2">
    <property type="entry name" value="RESPONSE REGULATOR RCP1"/>
    <property type="match status" value="1"/>
</dbReference>
<sequence>MNPFPILLAEDDAMDRILTEEAFRESRLTNPLFFVNDGEELMGYLRRQPPYDDVCQYPMPGIILLDLNMPRMDGRACLREIRGDPELNHLPIVVLTTSTEQEEVVRSYNLGANSFMSKSIDFEAFVSQIKAFGDYWCSIVELPDGE</sequence>